<feature type="region of interest" description="Disordered" evidence="2">
    <location>
        <begin position="246"/>
        <end position="267"/>
    </location>
</feature>
<evidence type="ECO:0000313" key="4">
    <source>
        <dbReference type="Proteomes" id="UP000009168"/>
    </source>
</evidence>
<accession>I7LXL9</accession>
<gene>
    <name evidence="3" type="ORF">TTHERM_00684470</name>
</gene>
<evidence type="ECO:0000256" key="1">
    <source>
        <dbReference type="SAM" id="Coils"/>
    </source>
</evidence>
<protein>
    <submittedName>
        <fullName evidence="3">Uncharacterized protein</fullName>
    </submittedName>
</protein>
<dbReference type="Proteomes" id="UP000009168">
    <property type="component" value="Unassembled WGS sequence"/>
</dbReference>
<dbReference type="EMBL" id="GG662435">
    <property type="protein sequence ID" value="EAS04903.1"/>
    <property type="molecule type" value="Genomic_DNA"/>
</dbReference>
<dbReference type="KEGG" id="tet:TTHERM_00684470"/>
<feature type="compositionally biased region" description="Polar residues" evidence="2">
    <location>
        <begin position="329"/>
        <end position="351"/>
    </location>
</feature>
<keyword evidence="1" id="KW-0175">Coiled coil</keyword>
<dbReference type="AlphaFoldDB" id="I7LXL9"/>
<sequence>MSVEGDLIQNEIDEDLIYLEMYEAILEELHVDEDSGEETPELDSLGFTKEQISQIRKGGIQVFKEILQKRVRESTEQEQNENEYNQQITSIDQQDNHNQQENGKIIKQQTENSLEQQIEIQKSPNSQLDGTKTNQIIDAQDNAENQKEDILQRSKNQKEIELQKTLEEAQQQQEEILKQTLQRDEQIAQESAVQKDINLKEELTNQAQGFIQQQDQNSHYSETVDQSQQNQQEQFLDIKINNEDTQRNNENQINQPEKKVNNPKDIQNNQINHDQYQQEENYDSCQFQNEKQAFNDQNYQSLKIDYETISPICKRDQYREQQFVQSYNQQSLSAKNSSGGNEQFSNSSNKFNSAQNSNEKNKSSKANKIINDIFSLSGIKVGQYKSITPMGYSSVNLSTSNVNNRKDYNQSALTQYQYASTSSTKNTDKEDYVTRLYRKQEEIEEKIRQMQEDKLKKEQEKYKIEIAKGSQKILQKTFYRKPSDISTTLYKDQIEKRQQLLEEKKKEKIESEIKNCTFYPQTLQKSNINKIDGKSVNQFYDEQQKWKQNKTQTIVQGQLEQIKKELEGATFHPKINKQSQSIIRDIKVEEKLIQDKEKFLEKQKKLSESSQPLFKPVILPKSQELAKKRKEKEFVPTFEVSSKYN</sequence>
<dbReference type="HOGENOM" id="CLU_424855_0_0_1"/>
<proteinExistence type="predicted"/>
<dbReference type="GeneID" id="7830679"/>
<feature type="region of interest" description="Disordered" evidence="2">
    <location>
        <begin position="329"/>
        <end position="363"/>
    </location>
</feature>
<organism evidence="3 4">
    <name type="scientific">Tetrahymena thermophila (strain SB210)</name>
    <dbReference type="NCBI Taxonomy" id="312017"/>
    <lineage>
        <taxon>Eukaryota</taxon>
        <taxon>Sar</taxon>
        <taxon>Alveolata</taxon>
        <taxon>Ciliophora</taxon>
        <taxon>Intramacronucleata</taxon>
        <taxon>Oligohymenophorea</taxon>
        <taxon>Hymenostomatida</taxon>
        <taxon>Tetrahymenina</taxon>
        <taxon>Tetrahymenidae</taxon>
        <taxon>Tetrahymena</taxon>
    </lineage>
</organism>
<reference evidence="4" key="1">
    <citation type="journal article" date="2006" name="PLoS Biol.">
        <title>Macronuclear genome sequence of the ciliate Tetrahymena thermophila, a model eukaryote.</title>
        <authorList>
            <person name="Eisen J.A."/>
            <person name="Coyne R.S."/>
            <person name="Wu M."/>
            <person name="Wu D."/>
            <person name="Thiagarajan M."/>
            <person name="Wortman J.R."/>
            <person name="Badger J.H."/>
            <person name="Ren Q."/>
            <person name="Amedeo P."/>
            <person name="Jones K.M."/>
            <person name="Tallon L.J."/>
            <person name="Delcher A.L."/>
            <person name="Salzberg S.L."/>
            <person name="Silva J.C."/>
            <person name="Haas B.J."/>
            <person name="Majoros W.H."/>
            <person name="Farzad M."/>
            <person name="Carlton J.M."/>
            <person name="Smith R.K. Jr."/>
            <person name="Garg J."/>
            <person name="Pearlman R.E."/>
            <person name="Karrer K.M."/>
            <person name="Sun L."/>
            <person name="Manning G."/>
            <person name="Elde N.C."/>
            <person name="Turkewitz A.P."/>
            <person name="Asai D.J."/>
            <person name="Wilkes D.E."/>
            <person name="Wang Y."/>
            <person name="Cai H."/>
            <person name="Collins K."/>
            <person name="Stewart B.A."/>
            <person name="Lee S.R."/>
            <person name="Wilamowska K."/>
            <person name="Weinberg Z."/>
            <person name="Ruzzo W.L."/>
            <person name="Wloga D."/>
            <person name="Gaertig J."/>
            <person name="Frankel J."/>
            <person name="Tsao C.-C."/>
            <person name="Gorovsky M.A."/>
            <person name="Keeling P.J."/>
            <person name="Waller R.F."/>
            <person name="Patron N.J."/>
            <person name="Cherry J.M."/>
            <person name="Stover N.A."/>
            <person name="Krieger C.J."/>
            <person name="del Toro C."/>
            <person name="Ryder H.F."/>
            <person name="Williamson S.C."/>
            <person name="Barbeau R.A."/>
            <person name="Hamilton E.P."/>
            <person name="Orias E."/>
        </authorList>
    </citation>
    <scope>NUCLEOTIDE SEQUENCE [LARGE SCALE GENOMIC DNA]</scope>
    <source>
        <strain evidence="4">SB210</strain>
    </source>
</reference>
<evidence type="ECO:0000313" key="3">
    <source>
        <dbReference type="EMBL" id="EAS04903.1"/>
    </source>
</evidence>
<dbReference type="RefSeq" id="XP_001025148.1">
    <property type="nucleotide sequence ID" value="XM_001025148.1"/>
</dbReference>
<feature type="coiled-coil region" evidence="1">
    <location>
        <begin position="433"/>
        <end position="460"/>
    </location>
</feature>
<dbReference type="InParanoid" id="I7LXL9"/>
<feature type="compositionally biased region" description="Low complexity" evidence="2">
    <location>
        <begin position="352"/>
        <end position="363"/>
    </location>
</feature>
<evidence type="ECO:0000256" key="2">
    <source>
        <dbReference type="SAM" id="MobiDB-lite"/>
    </source>
</evidence>
<name>I7LXL9_TETTS</name>
<feature type="coiled-coil region" evidence="1">
    <location>
        <begin position="152"/>
        <end position="182"/>
    </location>
</feature>
<keyword evidence="4" id="KW-1185">Reference proteome</keyword>